<feature type="domain" description="Ice-binding protein C-terminal" evidence="3">
    <location>
        <begin position="159"/>
        <end position="183"/>
    </location>
</feature>
<evidence type="ECO:0000256" key="2">
    <source>
        <dbReference type="SAM" id="SignalP"/>
    </source>
</evidence>
<organism evidence="4 5">
    <name type="scientific">Nostoc favosum CHAB5714</name>
    <dbReference type="NCBI Taxonomy" id="2780399"/>
    <lineage>
        <taxon>Bacteria</taxon>
        <taxon>Bacillati</taxon>
        <taxon>Cyanobacteriota</taxon>
        <taxon>Cyanophyceae</taxon>
        <taxon>Nostocales</taxon>
        <taxon>Nostocaceae</taxon>
        <taxon>Nostoc</taxon>
        <taxon>Nostoc favosum</taxon>
    </lineage>
</organism>
<keyword evidence="1" id="KW-0472">Membrane</keyword>
<keyword evidence="2" id="KW-0732">Signal</keyword>
<dbReference type="InterPro" id="IPR013424">
    <property type="entry name" value="Ice-binding_C"/>
</dbReference>
<feature type="signal peptide" evidence="2">
    <location>
        <begin position="1"/>
        <end position="24"/>
    </location>
</feature>
<gene>
    <name evidence="4" type="ORF">LC586_24225</name>
</gene>
<keyword evidence="1" id="KW-0812">Transmembrane</keyword>
<dbReference type="EMBL" id="JAIVFQ010000046">
    <property type="protein sequence ID" value="MCC5602221.1"/>
    <property type="molecule type" value="Genomic_DNA"/>
</dbReference>
<dbReference type="Proteomes" id="UP001199525">
    <property type="component" value="Unassembled WGS sequence"/>
</dbReference>
<dbReference type="Pfam" id="PF07589">
    <property type="entry name" value="PEP-CTERM"/>
    <property type="match status" value="1"/>
</dbReference>
<evidence type="ECO:0000259" key="3">
    <source>
        <dbReference type="Pfam" id="PF07589"/>
    </source>
</evidence>
<dbReference type="RefSeq" id="WP_229487189.1">
    <property type="nucleotide sequence ID" value="NZ_JAIVFQ010000046.1"/>
</dbReference>
<comment type="caution">
    <text evidence="4">The sequence shown here is derived from an EMBL/GenBank/DDBJ whole genome shotgun (WGS) entry which is preliminary data.</text>
</comment>
<feature type="chain" id="PRO_5045483131" evidence="2">
    <location>
        <begin position="25"/>
        <end position="189"/>
    </location>
</feature>
<name>A0ABS8IEF9_9NOSO</name>
<keyword evidence="5" id="KW-1185">Reference proteome</keyword>
<protein>
    <submittedName>
        <fullName evidence="4">PEP-CTERM sorting domain-containing protein</fullName>
    </submittedName>
</protein>
<feature type="transmembrane region" description="Helical" evidence="1">
    <location>
        <begin position="164"/>
        <end position="180"/>
    </location>
</feature>
<keyword evidence="1" id="KW-1133">Transmembrane helix</keyword>
<dbReference type="NCBIfam" id="TIGR02595">
    <property type="entry name" value="PEP_CTERM"/>
    <property type="match status" value="1"/>
</dbReference>
<evidence type="ECO:0000256" key="1">
    <source>
        <dbReference type="SAM" id="Phobius"/>
    </source>
</evidence>
<proteinExistence type="predicted"/>
<evidence type="ECO:0000313" key="5">
    <source>
        <dbReference type="Proteomes" id="UP001199525"/>
    </source>
</evidence>
<reference evidence="4 5" key="1">
    <citation type="journal article" date="2021" name="Microorganisms">
        <title>Genome Evolution of Filamentous Cyanobacterium Nostoc Species: From Facultative Symbiosis to Free Living.</title>
        <authorList>
            <person name="Huo D."/>
            <person name="Li H."/>
            <person name="Cai F."/>
            <person name="Guo X."/>
            <person name="Qiao Z."/>
            <person name="Wang W."/>
            <person name="Yu G."/>
            <person name="Li R."/>
        </authorList>
    </citation>
    <scope>NUCLEOTIDE SEQUENCE [LARGE SCALE GENOMIC DNA]</scope>
    <source>
        <strain evidence="4 5">CHAB 5714</strain>
    </source>
</reference>
<sequence>MKTKRFALSTIAALATLAGTAANAQAVSLVNQALDVLSSPPPGEPVFTFTELQVTSLPYLSPTLTTGSGTTVSINNNLNNLDVSVGDIVYRLLSPDAQFGTVTSNLYTVTLSENNKVATFTGARVNPGEVFRIERLVSDELPVDFTGEFFSANETNTATVPEPTTIPGLALIGVLGAYLLRRKQQVQSK</sequence>
<accession>A0ABS8IEF9</accession>
<evidence type="ECO:0000313" key="4">
    <source>
        <dbReference type="EMBL" id="MCC5602221.1"/>
    </source>
</evidence>